<dbReference type="PANTHER" id="PTHR46558">
    <property type="entry name" value="TRACRIPTIONAL REGULATORY PROTEIN-RELATED-RELATED"/>
    <property type="match status" value="1"/>
</dbReference>
<dbReference type="CDD" id="cd00093">
    <property type="entry name" value="HTH_XRE"/>
    <property type="match status" value="1"/>
</dbReference>
<evidence type="ECO:0000256" key="2">
    <source>
        <dbReference type="SAM" id="Phobius"/>
    </source>
</evidence>
<keyword evidence="1" id="KW-0238">DNA-binding</keyword>
<dbReference type="RefSeq" id="WP_203626738.1">
    <property type="nucleotide sequence ID" value="NZ_BOLQ01000008.1"/>
</dbReference>
<dbReference type="PROSITE" id="PS50943">
    <property type="entry name" value="HTH_CROC1"/>
    <property type="match status" value="1"/>
</dbReference>
<gene>
    <name evidence="4" type="ORF">ACFQ4P_05160</name>
</gene>
<dbReference type="PANTHER" id="PTHR46558:SF15">
    <property type="entry name" value="HELIX-TURN-HELIX DOMAIN PROTEIN"/>
    <property type="match status" value="1"/>
</dbReference>
<protein>
    <submittedName>
        <fullName evidence="4">Helix-turn-helix domain-containing protein</fullName>
    </submittedName>
</protein>
<comment type="caution">
    <text evidence="4">The sequence shown here is derived from an EMBL/GenBank/DDBJ whole genome shotgun (WGS) entry which is preliminary data.</text>
</comment>
<feature type="transmembrane region" description="Helical" evidence="2">
    <location>
        <begin position="146"/>
        <end position="169"/>
    </location>
</feature>
<keyword evidence="5" id="KW-1185">Reference proteome</keyword>
<evidence type="ECO:0000313" key="4">
    <source>
        <dbReference type="EMBL" id="MFD1429634.1"/>
    </source>
</evidence>
<reference evidence="5" key="1">
    <citation type="journal article" date="2019" name="Int. J. Syst. Evol. Microbiol.">
        <title>The Global Catalogue of Microorganisms (GCM) 10K type strain sequencing project: providing services to taxonomists for standard genome sequencing and annotation.</title>
        <authorList>
            <consortium name="The Broad Institute Genomics Platform"/>
            <consortium name="The Broad Institute Genome Sequencing Center for Infectious Disease"/>
            <person name="Wu L."/>
            <person name="Ma J."/>
        </authorList>
    </citation>
    <scope>NUCLEOTIDE SEQUENCE [LARGE SCALE GENOMIC DNA]</scope>
    <source>
        <strain evidence="5">CCM 8980</strain>
    </source>
</reference>
<feature type="transmembrane region" description="Helical" evidence="2">
    <location>
        <begin position="83"/>
        <end position="101"/>
    </location>
</feature>
<keyword evidence="2" id="KW-0812">Transmembrane</keyword>
<dbReference type="Gene3D" id="1.10.260.40">
    <property type="entry name" value="lambda repressor-like DNA-binding domains"/>
    <property type="match status" value="1"/>
</dbReference>
<dbReference type="InterPro" id="IPR010982">
    <property type="entry name" value="Lambda_DNA-bd_dom_sf"/>
</dbReference>
<keyword evidence="2" id="KW-1133">Transmembrane helix</keyword>
<dbReference type="Pfam" id="PF01381">
    <property type="entry name" value="HTH_3"/>
    <property type="match status" value="1"/>
</dbReference>
<sequence length="172" mass="19162">MAIGDQIRNIRLEHHLSQQALADQLHISRQSVSKWETGSAQPSFDNIVSISDQFGVSLDDLLRADLMLLAALRQQDQQKERRVFWLGLPLATLLLTLPLVLTHTAGTSWLPDLLGLAGATLFLWAMGRVQRQPLWAQLPRGLKWSLWLALAFCWLPILINGLGGFLVGLGSH</sequence>
<evidence type="ECO:0000256" key="1">
    <source>
        <dbReference type="ARBA" id="ARBA00023125"/>
    </source>
</evidence>
<dbReference type="SMART" id="SM00530">
    <property type="entry name" value="HTH_XRE"/>
    <property type="match status" value="1"/>
</dbReference>
<evidence type="ECO:0000313" key="5">
    <source>
        <dbReference type="Proteomes" id="UP001597196"/>
    </source>
</evidence>
<feature type="domain" description="HTH cro/C1-type" evidence="3">
    <location>
        <begin position="7"/>
        <end position="61"/>
    </location>
</feature>
<name>A0ABW4CHR1_9LACO</name>
<feature type="transmembrane region" description="Helical" evidence="2">
    <location>
        <begin position="107"/>
        <end position="125"/>
    </location>
</feature>
<evidence type="ECO:0000259" key="3">
    <source>
        <dbReference type="PROSITE" id="PS50943"/>
    </source>
</evidence>
<proteinExistence type="predicted"/>
<dbReference type="Proteomes" id="UP001597196">
    <property type="component" value="Unassembled WGS sequence"/>
</dbReference>
<organism evidence="4 5">
    <name type="scientific">Lacticaseibacillus mingshuiensis</name>
    <dbReference type="NCBI Taxonomy" id="2799574"/>
    <lineage>
        <taxon>Bacteria</taxon>
        <taxon>Bacillati</taxon>
        <taxon>Bacillota</taxon>
        <taxon>Bacilli</taxon>
        <taxon>Lactobacillales</taxon>
        <taxon>Lactobacillaceae</taxon>
        <taxon>Lacticaseibacillus</taxon>
    </lineage>
</organism>
<dbReference type="InterPro" id="IPR001387">
    <property type="entry name" value="Cro/C1-type_HTH"/>
</dbReference>
<dbReference type="EMBL" id="JBHTOC010000006">
    <property type="protein sequence ID" value="MFD1429634.1"/>
    <property type="molecule type" value="Genomic_DNA"/>
</dbReference>
<keyword evidence="2" id="KW-0472">Membrane</keyword>
<accession>A0ABW4CHR1</accession>
<dbReference type="SUPFAM" id="SSF47413">
    <property type="entry name" value="lambda repressor-like DNA-binding domains"/>
    <property type="match status" value="1"/>
</dbReference>